<dbReference type="Proteomes" id="UP000612349">
    <property type="component" value="Unassembled WGS sequence"/>
</dbReference>
<dbReference type="AlphaFoldDB" id="A0A917DUV9"/>
<organism evidence="1 2">
    <name type="scientific">Croceicoccus mobilis</name>
    <dbReference type="NCBI Taxonomy" id="1703339"/>
    <lineage>
        <taxon>Bacteria</taxon>
        <taxon>Pseudomonadati</taxon>
        <taxon>Pseudomonadota</taxon>
        <taxon>Alphaproteobacteria</taxon>
        <taxon>Sphingomonadales</taxon>
        <taxon>Erythrobacteraceae</taxon>
        <taxon>Croceicoccus</taxon>
    </lineage>
</organism>
<proteinExistence type="predicted"/>
<keyword evidence="2" id="KW-1185">Reference proteome</keyword>
<dbReference type="EMBL" id="BMIP01000004">
    <property type="protein sequence ID" value="GGD71101.1"/>
    <property type="molecule type" value="Genomic_DNA"/>
</dbReference>
<protein>
    <submittedName>
        <fullName evidence="1">Uncharacterized protein</fullName>
    </submittedName>
</protein>
<evidence type="ECO:0000313" key="2">
    <source>
        <dbReference type="Proteomes" id="UP000612349"/>
    </source>
</evidence>
<evidence type="ECO:0000313" key="1">
    <source>
        <dbReference type="EMBL" id="GGD71101.1"/>
    </source>
</evidence>
<name>A0A917DUV9_9SPHN</name>
<accession>A0A917DUV9</accession>
<comment type="caution">
    <text evidence="1">The sequence shown here is derived from an EMBL/GenBank/DDBJ whole genome shotgun (WGS) entry which is preliminary data.</text>
</comment>
<reference evidence="1" key="1">
    <citation type="journal article" date="2014" name="Int. J. Syst. Evol. Microbiol.">
        <title>Complete genome sequence of Corynebacterium casei LMG S-19264T (=DSM 44701T), isolated from a smear-ripened cheese.</title>
        <authorList>
            <consortium name="US DOE Joint Genome Institute (JGI-PGF)"/>
            <person name="Walter F."/>
            <person name="Albersmeier A."/>
            <person name="Kalinowski J."/>
            <person name="Ruckert C."/>
        </authorList>
    </citation>
    <scope>NUCLEOTIDE SEQUENCE</scope>
    <source>
        <strain evidence="1">CGMCC 1.15360</strain>
    </source>
</reference>
<dbReference type="RefSeq" id="WP_268235828.1">
    <property type="nucleotide sequence ID" value="NZ_BMIP01000004.1"/>
</dbReference>
<reference evidence="1" key="2">
    <citation type="submission" date="2020-09" db="EMBL/GenBank/DDBJ databases">
        <authorList>
            <person name="Sun Q."/>
            <person name="Zhou Y."/>
        </authorList>
    </citation>
    <scope>NUCLEOTIDE SEQUENCE</scope>
    <source>
        <strain evidence="1">CGMCC 1.15360</strain>
    </source>
</reference>
<gene>
    <name evidence="1" type="ORF">GCM10010990_20730</name>
</gene>
<sequence length="44" mass="4227">MSTALHQSIAAAAALLMALTIWVPTVAPAPAGTMLAVAAAPALA</sequence>